<dbReference type="Proteomes" id="UP000636800">
    <property type="component" value="Chromosome 7"/>
</dbReference>
<dbReference type="AlphaFoldDB" id="A0A835QUS7"/>
<dbReference type="InterPro" id="IPR039309">
    <property type="entry name" value="BT1"/>
</dbReference>
<gene>
    <name evidence="8" type="ORF">HPP92_016079</name>
</gene>
<evidence type="ECO:0000256" key="4">
    <source>
        <dbReference type="ARBA" id="ARBA00022692"/>
    </source>
</evidence>
<dbReference type="GO" id="GO:0016020">
    <property type="term" value="C:membrane"/>
    <property type="evidence" value="ECO:0007669"/>
    <property type="project" value="UniProtKB-SubCell"/>
</dbReference>
<keyword evidence="5 7" id="KW-1133">Transmembrane helix</keyword>
<dbReference type="PANTHER" id="PTHR31585">
    <property type="entry name" value="FOLATE-BIOPTERIN TRANSPORTER 1, CHLOROPLASTIC"/>
    <property type="match status" value="1"/>
</dbReference>
<protein>
    <submittedName>
        <fullName evidence="8">Uncharacterized protein</fullName>
    </submittedName>
</protein>
<feature type="transmembrane region" description="Helical" evidence="7">
    <location>
        <begin position="307"/>
        <end position="325"/>
    </location>
</feature>
<comment type="caution">
    <text evidence="8">The sequence shown here is derived from an EMBL/GenBank/DDBJ whole genome shotgun (WGS) entry which is preliminary data.</text>
</comment>
<dbReference type="PANTHER" id="PTHR31585:SF6">
    <property type="entry name" value="FOLATE-BIOPTERIN TRANSPORTER 2-RELATED"/>
    <property type="match status" value="1"/>
</dbReference>
<accession>A0A835QUS7</accession>
<name>A0A835QUS7_VANPL</name>
<keyword evidence="6 7" id="KW-0472">Membrane</keyword>
<feature type="transmembrane region" description="Helical" evidence="7">
    <location>
        <begin position="147"/>
        <end position="169"/>
    </location>
</feature>
<evidence type="ECO:0000313" key="8">
    <source>
        <dbReference type="EMBL" id="KAG0474222.1"/>
    </source>
</evidence>
<dbReference type="SUPFAM" id="SSF103473">
    <property type="entry name" value="MFS general substrate transporter"/>
    <property type="match status" value="1"/>
</dbReference>
<feature type="transmembrane region" description="Helical" evidence="7">
    <location>
        <begin position="216"/>
        <end position="236"/>
    </location>
</feature>
<evidence type="ECO:0000256" key="2">
    <source>
        <dbReference type="ARBA" id="ARBA00007015"/>
    </source>
</evidence>
<sequence length="361" mass="39844">MESSNKERLVEKEGENEDFRGHKPKWRLLLLHPLGWFQVLLKEMHWTFIYAVIATNGISQGLGGAVSRVASDYYWKDVQSVLPSESQVYQGITSIPWLIKPLWGLLTDVLPIAGYRRKPYFILAGKQRPQRRHLNHNITLDITFRNLSGFALLLFTAASAGVAMADVTVDACVAQNSISHPALAAKMQSLCGLSSSLGGLLGFFLSGFLMDAIGSKGVLGMLSFPAALVISVGWTLREQQEADFSYAQLYEKLTQAKKTMWATLKCAEVWKPCIFMFTSLALSLNIQEGLFYWYTDTKSGPSFSQRTISFIYAMSSVGSLLGVLLTKTPSRTTHSASFSSGPNCCPASPGCWTSCRCCMLT</sequence>
<dbReference type="OrthoDB" id="1908108at2759"/>
<proteinExistence type="inferred from homology"/>
<dbReference type="EMBL" id="JADCNL010000007">
    <property type="protein sequence ID" value="KAG0474222.1"/>
    <property type="molecule type" value="Genomic_DNA"/>
</dbReference>
<comment type="subcellular location">
    <subcellularLocation>
        <location evidence="1">Membrane</location>
        <topology evidence="1">Multi-pass membrane protein</topology>
    </subcellularLocation>
</comment>
<evidence type="ECO:0000256" key="5">
    <source>
        <dbReference type="ARBA" id="ARBA00022989"/>
    </source>
</evidence>
<comment type="similarity">
    <text evidence="2">Belongs to the major facilitator superfamily. Folate-biopterin transporter (TC 2.A.71) family.</text>
</comment>
<dbReference type="InterPro" id="IPR036259">
    <property type="entry name" value="MFS_trans_sf"/>
</dbReference>
<keyword evidence="4 7" id="KW-0812">Transmembrane</keyword>
<evidence type="ECO:0000256" key="1">
    <source>
        <dbReference type="ARBA" id="ARBA00004141"/>
    </source>
</evidence>
<reference evidence="8 9" key="1">
    <citation type="journal article" date="2020" name="Nat. Food">
        <title>A phased Vanilla planifolia genome enables genetic improvement of flavour and production.</title>
        <authorList>
            <person name="Hasing T."/>
            <person name="Tang H."/>
            <person name="Brym M."/>
            <person name="Khazi F."/>
            <person name="Huang T."/>
            <person name="Chambers A.H."/>
        </authorList>
    </citation>
    <scope>NUCLEOTIDE SEQUENCE [LARGE SCALE GENOMIC DNA]</scope>
    <source>
        <tissue evidence="8">Leaf</tissue>
    </source>
</reference>
<evidence type="ECO:0000256" key="7">
    <source>
        <dbReference type="SAM" id="Phobius"/>
    </source>
</evidence>
<keyword evidence="3" id="KW-0813">Transport</keyword>
<dbReference type="Pfam" id="PF03092">
    <property type="entry name" value="BT1"/>
    <property type="match status" value="1"/>
</dbReference>
<feature type="transmembrane region" description="Helical" evidence="7">
    <location>
        <begin position="190"/>
        <end position="210"/>
    </location>
</feature>
<evidence type="ECO:0000313" key="9">
    <source>
        <dbReference type="Proteomes" id="UP000636800"/>
    </source>
</evidence>
<evidence type="ECO:0000256" key="3">
    <source>
        <dbReference type="ARBA" id="ARBA00022448"/>
    </source>
</evidence>
<evidence type="ECO:0000256" key="6">
    <source>
        <dbReference type="ARBA" id="ARBA00023136"/>
    </source>
</evidence>
<keyword evidence="9" id="KW-1185">Reference proteome</keyword>
<dbReference type="Gene3D" id="1.20.1250.20">
    <property type="entry name" value="MFS general substrate transporter like domains"/>
    <property type="match status" value="1"/>
</dbReference>
<organism evidence="8 9">
    <name type="scientific">Vanilla planifolia</name>
    <name type="common">Vanilla</name>
    <dbReference type="NCBI Taxonomy" id="51239"/>
    <lineage>
        <taxon>Eukaryota</taxon>
        <taxon>Viridiplantae</taxon>
        <taxon>Streptophyta</taxon>
        <taxon>Embryophyta</taxon>
        <taxon>Tracheophyta</taxon>
        <taxon>Spermatophyta</taxon>
        <taxon>Magnoliopsida</taxon>
        <taxon>Liliopsida</taxon>
        <taxon>Asparagales</taxon>
        <taxon>Orchidaceae</taxon>
        <taxon>Vanilloideae</taxon>
        <taxon>Vanilleae</taxon>
        <taxon>Vanilla</taxon>
    </lineage>
</organism>